<evidence type="ECO:0000256" key="1">
    <source>
        <dbReference type="SAM" id="MobiDB-lite"/>
    </source>
</evidence>
<feature type="domain" description="WDR11 first beta-propeller" evidence="2">
    <location>
        <begin position="30"/>
        <end position="61"/>
    </location>
</feature>
<evidence type="ECO:0000313" key="3">
    <source>
        <dbReference type="EMBL" id="KAK9132916.1"/>
    </source>
</evidence>
<evidence type="ECO:0000313" key="4">
    <source>
        <dbReference type="Proteomes" id="UP001419268"/>
    </source>
</evidence>
<evidence type="ECO:0000259" key="2">
    <source>
        <dbReference type="Pfam" id="PF23751"/>
    </source>
</evidence>
<dbReference type="EMBL" id="JBBNAG010000005">
    <property type="protein sequence ID" value="KAK9132916.1"/>
    <property type="molecule type" value="Genomic_DNA"/>
</dbReference>
<protein>
    <recommendedName>
        <fullName evidence="2">WDR11 first beta-propeller domain-containing protein</fullName>
    </recommendedName>
</protein>
<gene>
    <name evidence="3" type="ORF">Scep_012444</name>
</gene>
<organism evidence="3 4">
    <name type="scientific">Stephania cephalantha</name>
    <dbReference type="NCBI Taxonomy" id="152367"/>
    <lineage>
        <taxon>Eukaryota</taxon>
        <taxon>Viridiplantae</taxon>
        <taxon>Streptophyta</taxon>
        <taxon>Embryophyta</taxon>
        <taxon>Tracheophyta</taxon>
        <taxon>Spermatophyta</taxon>
        <taxon>Magnoliopsida</taxon>
        <taxon>Ranunculales</taxon>
        <taxon>Menispermaceae</taxon>
        <taxon>Menispermoideae</taxon>
        <taxon>Cissampelideae</taxon>
        <taxon>Stephania</taxon>
    </lineage>
</organism>
<feature type="region of interest" description="Disordered" evidence="1">
    <location>
        <begin position="1"/>
        <end position="25"/>
    </location>
</feature>
<proteinExistence type="predicted"/>
<keyword evidence="4" id="KW-1185">Reference proteome</keyword>
<dbReference type="Proteomes" id="UP001419268">
    <property type="component" value="Unassembled WGS sequence"/>
</dbReference>
<dbReference type="Pfam" id="PF23751">
    <property type="entry name" value="Beta-prop_WDR11_1st"/>
    <property type="match status" value="1"/>
</dbReference>
<name>A0AAP0JGJ2_9MAGN</name>
<dbReference type="InterPro" id="IPR057852">
    <property type="entry name" value="Beta-prop_WDR11_1st"/>
</dbReference>
<sequence length="68" mass="7396">MIRDIISPSQLQDPDASGIQGGIVDDDPAEGCGKFVDVVVDPDNEVLYCAHLDGKHSVSNMRSKRVVW</sequence>
<dbReference type="AlphaFoldDB" id="A0AAP0JGJ2"/>
<accession>A0AAP0JGJ2</accession>
<comment type="caution">
    <text evidence="3">The sequence shown here is derived from an EMBL/GenBank/DDBJ whole genome shotgun (WGS) entry which is preliminary data.</text>
</comment>
<reference evidence="3 4" key="1">
    <citation type="submission" date="2024-01" db="EMBL/GenBank/DDBJ databases">
        <title>Genome assemblies of Stephania.</title>
        <authorList>
            <person name="Yang L."/>
        </authorList>
    </citation>
    <scope>NUCLEOTIDE SEQUENCE [LARGE SCALE GENOMIC DNA]</scope>
    <source>
        <strain evidence="3">JXDWG</strain>
        <tissue evidence="3">Leaf</tissue>
    </source>
</reference>